<evidence type="ECO:0000313" key="7">
    <source>
        <dbReference type="Proteomes" id="UP000031552"/>
    </source>
</evidence>
<evidence type="ECO:0000256" key="4">
    <source>
        <dbReference type="ARBA" id="ARBA00022807"/>
    </source>
</evidence>
<protein>
    <submittedName>
        <fullName evidence="6">NLP/P60 family protein</fullName>
    </submittedName>
</protein>
<dbReference type="PANTHER" id="PTHR47053">
    <property type="entry name" value="MUREIN DD-ENDOPEPTIDASE MEPH-RELATED"/>
    <property type="match status" value="1"/>
</dbReference>
<evidence type="ECO:0000256" key="2">
    <source>
        <dbReference type="ARBA" id="ARBA00022670"/>
    </source>
</evidence>
<accession>A0A090E348</accession>
<dbReference type="EMBL" id="CCEJ010000012">
    <property type="protein sequence ID" value="CDR35049.1"/>
    <property type="molecule type" value="Genomic_DNA"/>
</dbReference>
<organism evidence="6 7">
    <name type="scientific">Candidatus Criblamydia sequanensis CRIB-18</name>
    <dbReference type="NCBI Taxonomy" id="1437425"/>
    <lineage>
        <taxon>Bacteria</taxon>
        <taxon>Pseudomonadati</taxon>
        <taxon>Chlamydiota</taxon>
        <taxon>Chlamydiia</taxon>
        <taxon>Parachlamydiales</taxon>
        <taxon>Candidatus Criblamydiaceae</taxon>
        <taxon>Candidatus Criblamydia</taxon>
    </lineage>
</organism>
<reference evidence="6" key="2">
    <citation type="submission" date="2014-09" db="EMBL/GenBank/DDBJ databases">
        <title>Criblamydia sequanensis harbors a mega-plasmid encoding arsenite resistance.</title>
        <authorList>
            <person name="Bertelli C."/>
            <person name="Goesmann A."/>
            <person name="Greub G."/>
        </authorList>
    </citation>
    <scope>NUCLEOTIDE SEQUENCE [LARGE SCALE GENOMIC DNA]</scope>
    <source>
        <strain evidence="6">CRIB-18</strain>
    </source>
</reference>
<dbReference type="STRING" id="1437425.CSEC_2243"/>
<keyword evidence="3" id="KW-0378">Hydrolase</keyword>
<dbReference type="GO" id="GO:0008234">
    <property type="term" value="F:cysteine-type peptidase activity"/>
    <property type="evidence" value="ECO:0007669"/>
    <property type="project" value="UniProtKB-KW"/>
</dbReference>
<dbReference type="AlphaFoldDB" id="A0A090E348"/>
<dbReference type="GO" id="GO:0006508">
    <property type="term" value="P:proteolysis"/>
    <property type="evidence" value="ECO:0007669"/>
    <property type="project" value="UniProtKB-KW"/>
</dbReference>
<proteinExistence type="inferred from homology"/>
<name>A0A090E348_9BACT</name>
<keyword evidence="2" id="KW-0645">Protease</keyword>
<dbReference type="OrthoDB" id="9813368at2"/>
<evidence type="ECO:0000256" key="3">
    <source>
        <dbReference type="ARBA" id="ARBA00022801"/>
    </source>
</evidence>
<dbReference type="PROSITE" id="PS51935">
    <property type="entry name" value="NLPC_P60"/>
    <property type="match status" value="1"/>
</dbReference>
<evidence type="ECO:0000313" key="6">
    <source>
        <dbReference type="EMBL" id="CDR35049.1"/>
    </source>
</evidence>
<comment type="similarity">
    <text evidence="1">Belongs to the peptidase C40 family.</text>
</comment>
<feature type="domain" description="NlpC/P60" evidence="5">
    <location>
        <begin position="147"/>
        <end position="282"/>
    </location>
</feature>
<keyword evidence="7" id="KW-1185">Reference proteome</keyword>
<reference evidence="6" key="1">
    <citation type="submission" date="2013-12" db="EMBL/GenBank/DDBJ databases">
        <authorList>
            <person name="Linke B."/>
        </authorList>
    </citation>
    <scope>NUCLEOTIDE SEQUENCE [LARGE SCALE GENOMIC DNA]</scope>
    <source>
        <strain evidence="6">CRIB-18</strain>
    </source>
</reference>
<evidence type="ECO:0000259" key="5">
    <source>
        <dbReference type="PROSITE" id="PS51935"/>
    </source>
</evidence>
<comment type="caution">
    <text evidence="6">The sequence shown here is derived from an EMBL/GenBank/DDBJ whole genome shotgun (WGS) entry which is preliminary data.</text>
</comment>
<dbReference type="eggNOG" id="COG0791">
    <property type="taxonomic scope" value="Bacteria"/>
</dbReference>
<dbReference type="InterPro" id="IPR038765">
    <property type="entry name" value="Papain-like_cys_pep_sf"/>
</dbReference>
<keyword evidence="4" id="KW-0788">Thiol protease</keyword>
<dbReference type="Proteomes" id="UP000031552">
    <property type="component" value="Unassembled WGS sequence"/>
</dbReference>
<dbReference type="Gene3D" id="3.90.1720.10">
    <property type="entry name" value="endopeptidase domain like (from Nostoc punctiforme)"/>
    <property type="match status" value="1"/>
</dbReference>
<evidence type="ECO:0000256" key="1">
    <source>
        <dbReference type="ARBA" id="ARBA00007074"/>
    </source>
</evidence>
<dbReference type="SUPFAM" id="SSF54001">
    <property type="entry name" value="Cysteine proteinases"/>
    <property type="match status" value="1"/>
</dbReference>
<sequence length="298" mass="33714">MFTTLPYPKVPADLRALKEKREPSNWNDPLQESQILSGEEVRIIDASGPWFLVDLLNQPVFKNNQWVPYQGWVLKETFSIIDKKPNWCVIKVETEIKADKNKTSLTIGKLPLGSRLFGELDGEWLKLNLGSETGYISRNSVDSLVKPLHPKELLSRAIDLIDIPYFWGGLNPSQEQGVDCSGLTHLLFRSFGKTIPRNAHDQFLKCERKRFSDLKTGDLLFSSEKGVGGRITHVMLFVQGNRIIEAVKSERKVRIISLKKKFNEELNPFLEEQELSDGTAVFYGSLLPISGGEKTGLI</sequence>
<dbReference type="InterPro" id="IPR000064">
    <property type="entry name" value="NLP_P60_dom"/>
</dbReference>
<gene>
    <name evidence="6" type="ORF">CSEC_2243</name>
</gene>
<dbReference type="RefSeq" id="WP_041018604.1">
    <property type="nucleotide sequence ID" value="NZ_CCEJ010000012.1"/>
</dbReference>
<dbReference type="InterPro" id="IPR051202">
    <property type="entry name" value="Peptidase_C40"/>
</dbReference>
<dbReference type="Pfam" id="PF00877">
    <property type="entry name" value="NLPC_P60"/>
    <property type="match status" value="1"/>
</dbReference>
<dbReference type="PANTHER" id="PTHR47053:SF1">
    <property type="entry name" value="MUREIN DD-ENDOPEPTIDASE MEPH-RELATED"/>
    <property type="match status" value="1"/>
</dbReference>